<evidence type="ECO:0000259" key="8">
    <source>
        <dbReference type="Pfam" id="PF00593"/>
    </source>
</evidence>
<keyword evidence="4" id="KW-0812">Transmembrane</keyword>
<keyword evidence="7" id="KW-0998">Cell outer membrane</keyword>
<dbReference type="Pfam" id="PF00593">
    <property type="entry name" value="TonB_dep_Rec_b-barrel"/>
    <property type="match status" value="1"/>
</dbReference>
<evidence type="ECO:0000256" key="6">
    <source>
        <dbReference type="ARBA" id="ARBA00023136"/>
    </source>
</evidence>
<evidence type="ECO:0000313" key="10">
    <source>
        <dbReference type="Proteomes" id="UP000678154"/>
    </source>
</evidence>
<dbReference type="PANTHER" id="PTHR32552:SF83">
    <property type="entry name" value="BLR3904 PROTEIN"/>
    <property type="match status" value="1"/>
</dbReference>
<organism evidence="9 10">
    <name type="scientific">Pseudomonas qingdaonensis</name>
    <dbReference type="NCBI Taxonomy" id="2056231"/>
    <lineage>
        <taxon>Bacteria</taxon>
        <taxon>Pseudomonadati</taxon>
        <taxon>Pseudomonadota</taxon>
        <taxon>Gammaproteobacteria</taxon>
        <taxon>Pseudomonadales</taxon>
        <taxon>Pseudomonadaceae</taxon>
        <taxon>Pseudomonas</taxon>
    </lineage>
</organism>
<evidence type="ECO:0000256" key="4">
    <source>
        <dbReference type="ARBA" id="ARBA00022692"/>
    </source>
</evidence>
<sequence length="105" mass="11286">MQFQFHEVTSPISGLVALDGDRRVTGLELGATGRITDAWAVWAGYTYLDAEVVKAGGNGVNDGNQPTFIAPDSFSLWTSFDIDARRAVGAGVNYMGLPTLYTARQ</sequence>
<reference evidence="9 10" key="1">
    <citation type="journal article" date="2016" name="J. Hazard. Mater.">
        <title>A newly isolated Pseudomonas putida S-1 strain for batch-mode-propanethiol degradation and continuous treatment of propanethiol-containing waste gas.</title>
        <authorList>
            <person name="Chen D.Z."/>
            <person name="Sun Y.M."/>
            <person name="Han L.M."/>
            <person name="Chen J."/>
            <person name="Ye J.X."/>
            <person name="Chen J.M."/>
        </authorList>
    </citation>
    <scope>NUCLEOTIDE SEQUENCE [LARGE SCALE GENOMIC DNA]</scope>
    <source>
        <strain evidence="9 10">S-1</strain>
    </source>
</reference>
<evidence type="ECO:0000313" key="9">
    <source>
        <dbReference type="EMBL" id="QVL18292.1"/>
    </source>
</evidence>
<dbReference type="EMBL" id="CP074676">
    <property type="protein sequence ID" value="QVL18292.1"/>
    <property type="molecule type" value="Genomic_DNA"/>
</dbReference>
<dbReference type="InterPro" id="IPR036942">
    <property type="entry name" value="Beta-barrel_TonB_sf"/>
</dbReference>
<dbReference type="GeneID" id="87483234"/>
<keyword evidence="10" id="KW-1185">Reference proteome</keyword>
<evidence type="ECO:0000256" key="5">
    <source>
        <dbReference type="ARBA" id="ARBA00023077"/>
    </source>
</evidence>
<evidence type="ECO:0000256" key="3">
    <source>
        <dbReference type="ARBA" id="ARBA00022452"/>
    </source>
</evidence>
<keyword evidence="2" id="KW-0813">Transport</keyword>
<dbReference type="InterPro" id="IPR000531">
    <property type="entry name" value="Beta-barrel_TonB"/>
</dbReference>
<feature type="domain" description="TonB-dependent receptor-like beta-barrel" evidence="8">
    <location>
        <begin position="18"/>
        <end position="95"/>
    </location>
</feature>
<dbReference type="Gene3D" id="2.40.170.20">
    <property type="entry name" value="TonB-dependent receptor, beta-barrel domain"/>
    <property type="match status" value="1"/>
</dbReference>
<gene>
    <name evidence="9" type="ORF">KH389_23380</name>
</gene>
<evidence type="ECO:0000256" key="2">
    <source>
        <dbReference type="ARBA" id="ARBA00022448"/>
    </source>
</evidence>
<dbReference type="Proteomes" id="UP000678154">
    <property type="component" value="Chromosome"/>
</dbReference>
<dbReference type="PANTHER" id="PTHR32552">
    <property type="entry name" value="FERRICHROME IRON RECEPTOR-RELATED"/>
    <property type="match status" value="1"/>
</dbReference>
<protein>
    <submittedName>
        <fullName evidence="9">TonB-dependent receptor</fullName>
    </submittedName>
</protein>
<accession>A0ABX8DPR4</accession>
<keyword evidence="5" id="KW-0798">TonB box</keyword>
<dbReference type="InterPro" id="IPR039426">
    <property type="entry name" value="TonB-dep_rcpt-like"/>
</dbReference>
<name>A0ABX8DPR4_9PSED</name>
<keyword evidence="9" id="KW-0675">Receptor</keyword>
<dbReference type="RefSeq" id="WP_213606353.1">
    <property type="nucleotide sequence ID" value="NZ_CP074676.1"/>
</dbReference>
<evidence type="ECO:0000256" key="1">
    <source>
        <dbReference type="ARBA" id="ARBA00004571"/>
    </source>
</evidence>
<proteinExistence type="predicted"/>
<keyword evidence="6" id="KW-0472">Membrane</keyword>
<dbReference type="SUPFAM" id="SSF56935">
    <property type="entry name" value="Porins"/>
    <property type="match status" value="1"/>
</dbReference>
<evidence type="ECO:0000256" key="7">
    <source>
        <dbReference type="ARBA" id="ARBA00023237"/>
    </source>
</evidence>
<comment type="subcellular location">
    <subcellularLocation>
        <location evidence="1">Cell outer membrane</location>
        <topology evidence="1">Multi-pass membrane protein</topology>
    </subcellularLocation>
</comment>
<keyword evidence="3" id="KW-1134">Transmembrane beta strand</keyword>